<reference evidence="3" key="1">
    <citation type="submission" date="2015-10" db="EMBL/GenBank/DDBJ databases">
        <authorList>
            <person name="Ju K.-S."/>
            <person name="Doroghazi J.R."/>
            <person name="Metcalf W.W."/>
        </authorList>
    </citation>
    <scope>NUCLEOTIDE SEQUENCE [LARGE SCALE GENOMIC DNA]</scope>
    <source>
        <strain evidence="3">NRRL F-8817</strain>
    </source>
</reference>
<gene>
    <name evidence="2" type="ORF">ADL28_31965</name>
</gene>
<keyword evidence="1" id="KW-0472">Membrane</keyword>
<sequence>MIFAGAALLLLVFVLVKSVRLLRARAFSWRDPRAWSAAAAVCLGITFFVYMFGALSGFTQTSEICAVKSGHGSGNRPDSVTETAFPLSHECRWNDGITIDLVPAWVNPVVFVFAAGFVLCSAKAVHAAITSRTVTSRTGASS</sequence>
<protein>
    <submittedName>
        <fullName evidence="2">Uncharacterized protein</fullName>
    </submittedName>
</protein>
<accession>A0A0X3VSM7</accession>
<name>A0A0X3VSM7_STRVO</name>
<organism evidence="2 3">
    <name type="scientific">Streptomyces violaceusniger</name>
    <dbReference type="NCBI Taxonomy" id="68280"/>
    <lineage>
        <taxon>Bacteria</taxon>
        <taxon>Bacillati</taxon>
        <taxon>Actinomycetota</taxon>
        <taxon>Actinomycetes</taxon>
        <taxon>Kitasatosporales</taxon>
        <taxon>Streptomycetaceae</taxon>
        <taxon>Streptomyces</taxon>
        <taxon>Streptomyces violaceusniger group</taxon>
    </lineage>
</organism>
<evidence type="ECO:0000256" key="1">
    <source>
        <dbReference type="SAM" id="Phobius"/>
    </source>
</evidence>
<feature type="transmembrane region" description="Helical" evidence="1">
    <location>
        <begin position="34"/>
        <end position="53"/>
    </location>
</feature>
<evidence type="ECO:0000313" key="2">
    <source>
        <dbReference type="EMBL" id="KUL47624.1"/>
    </source>
</evidence>
<dbReference type="AlphaFoldDB" id="A0A0X3VSM7"/>
<dbReference type="EMBL" id="LLZJ01000384">
    <property type="protein sequence ID" value="KUL47624.1"/>
    <property type="molecule type" value="Genomic_DNA"/>
</dbReference>
<keyword evidence="1" id="KW-1133">Transmembrane helix</keyword>
<proteinExistence type="predicted"/>
<evidence type="ECO:0000313" key="3">
    <source>
        <dbReference type="Proteomes" id="UP000053413"/>
    </source>
</evidence>
<comment type="caution">
    <text evidence="2">The sequence shown here is derived from an EMBL/GenBank/DDBJ whole genome shotgun (WGS) entry which is preliminary data.</text>
</comment>
<keyword evidence="1" id="KW-0812">Transmembrane</keyword>
<dbReference type="Proteomes" id="UP000053413">
    <property type="component" value="Unassembled WGS sequence"/>
</dbReference>